<dbReference type="Proteomes" id="UP001163846">
    <property type="component" value="Unassembled WGS sequence"/>
</dbReference>
<dbReference type="EMBL" id="MU806123">
    <property type="protein sequence ID" value="KAJ3839524.1"/>
    <property type="molecule type" value="Genomic_DNA"/>
</dbReference>
<evidence type="ECO:0000313" key="3">
    <source>
        <dbReference type="Proteomes" id="UP001163846"/>
    </source>
</evidence>
<dbReference type="SUPFAM" id="SSF53474">
    <property type="entry name" value="alpha/beta-Hydrolases"/>
    <property type="match status" value="1"/>
</dbReference>
<dbReference type="Pfam" id="PF12697">
    <property type="entry name" value="Abhydrolase_6"/>
    <property type="match status" value="1"/>
</dbReference>
<gene>
    <name evidence="2" type="ORF">F5878DRAFT_724463</name>
</gene>
<name>A0AA38PAV2_9AGAR</name>
<reference evidence="2" key="1">
    <citation type="submission" date="2022-08" db="EMBL/GenBank/DDBJ databases">
        <authorList>
            <consortium name="DOE Joint Genome Institute"/>
            <person name="Min B."/>
            <person name="Riley R."/>
            <person name="Sierra-Patev S."/>
            <person name="Naranjo-Ortiz M."/>
            <person name="Looney B."/>
            <person name="Konkel Z."/>
            <person name="Slot J.C."/>
            <person name="Sakamoto Y."/>
            <person name="Steenwyk J.L."/>
            <person name="Rokas A."/>
            <person name="Carro J."/>
            <person name="Camarero S."/>
            <person name="Ferreira P."/>
            <person name="Molpeceres G."/>
            <person name="Ruiz-Duenas F.J."/>
            <person name="Serrano A."/>
            <person name="Henrissat B."/>
            <person name="Drula E."/>
            <person name="Hughes K.W."/>
            <person name="Mata J.L."/>
            <person name="Ishikawa N.K."/>
            <person name="Vargas-Isla R."/>
            <person name="Ushijima S."/>
            <person name="Smith C.A."/>
            <person name="Ahrendt S."/>
            <person name="Andreopoulos W."/>
            <person name="He G."/>
            <person name="Labutti K."/>
            <person name="Lipzen A."/>
            <person name="Ng V."/>
            <person name="Sandor L."/>
            <person name="Barry K."/>
            <person name="Martinez A.T."/>
            <person name="Xiao Y."/>
            <person name="Gibbons J.G."/>
            <person name="Terashima K."/>
            <person name="Hibbett D.S."/>
            <person name="Grigoriev I.V."/>
        </authorList>
    </citation>
    <scope>NUCLEOTIDE SEQUENCE</scope>
    <source>
        <strain evidence="2">TFB9207</strain>
    </source>
</reference>
<keyword evidence="2" id="KW-0378">Hydrolase</keyword>
<dbReference type="PANTHER" id="PTHR43798:SF5">
    <property type="entry name" value="MONOACYLGLYCEROL LIPASE ABHD6"/>
    <property type="match status" value="1"/>
</dbReference>
<evidence type="ECO:0000259" key="1">
    <source>
        <dbReference type="Pfam" id="PF12697"/>
    </source>
</evidence>
<dbReference type="Gene3D" id="3.40.50.1820">
    <property type="entry name" value="alpha/beta hydrolase"/>
    <property type="match status" value="1"/>
</dbReference>
<accession>A0AA38PAV2</accession>
<keyword evidence="3" id="KW-1185">Reference proteome</keyword>
<dbReference type="GO" id="GO:0046464">
    <property type="term" value="P:acylglycerol catabolic process"/>
    <property type="evidence" value="ECO:0007669"/>
    <property type="project" value="TreeGrafter"/>
</dbReference>
<evidence type="ECO:0000313" key="2">
    <source>
        <dbReference type="EMBL" id="KAJ3839524.1"/>
    </source>
</evidence>
<proteinExistence type="predicted"/>
<dbReference type="AlphaFoldDB" id="A0AA38PAV2"/>
<dbReference type="GO" id="GO:0047372">
    <property type="term" value="F:monoacylglycerol lipase activity"/>
    <property type="evidence" value="ECO:0007669"/>
    <property type="project" value="TreeGrafter"/>
</dbReference>
<dbReference type="PANTHER" id="PTHR43798">
    <property type="entry name" value="MONOACYLGLYCEROL LIPASE"/>
    <property type="match status" value="1"/>
</dbReference>
<feature type="domain" description="AB hydrolase-1" evidence="1">
    <location>
        <begin position="34"/>
        <end position="272"/>
    </location>
</feature>
<dbReference type="InterPro" id="IPR029058">
    <property type="entry name" value="AB_hydrolase_fold"/>
</dbReference>
<sequence length="292" mass="32059">MSHAIPTLDSRLVKSSDGCIIYAEATGSSHNPHVVLIHGMTFCGALFDDMCSLPQTLEKLYIVRYDLRGHGRSGKPETAESHSSKLYADDFMAVASEFGLKTPVLAGWSFGGQVAIDLAANISPLPISGVFYINSTSIKSVSGRPIMRDIMSLEANVATSAQALTLMRKVCFGAPSVPPLSFYEDCFMAGIQVMQPYDARQVALRRNKNPVPYLEALREGKIGVFVCYGEADQMLDGTVLRKEMQETAKYVDIEAIEGGSHVVFMQFPKTVAGLLIAYICTRYYHSWMIDDC</sequence>
<comment type="caution">
    <text evidence="2">The sequence shown here is derived from an EMBL/GenBank/DDBJ whole genome shotgun (WGS) entry which is preliminary data.</text>
</comment>
<dbReference type="InterPro" id="IPR050266">
    <property type="entry name" value="AB_hydrolase_sf"/>
</dbReference>
<organism evidence="2 3">
    <name type="scientific">Lentinula raphanica</name>
    <dbReference type="NCBI Taxonomy" id="153919"/>
    <lineage>
        <taxon>Eukaryota</taxon>
        <taxon>Fungi</taxon>
        <taxon>Dikarya</taxon>
        <taxon>Basidiomycota</taxon>
        <taxon>Agaricomycotina</taxon>
        <taxon>Agaricomycetes</taxon>
        <taxon>Agaricomycetidae</taxon>
        <taxon>Agaricales</taxon>
        <taxon>Marasmiineae</taxon>
        <taxon>Omphalotaceae</taxon>
        <taxon>Lentinula</taxon>
    </lineage>
</organism>
<dbReference type="GO" id="GO:0016020">
    <property type="term" value="C:membrane"/>
    <property type="evidence" value="ECO:0007669"/>
    <property type="project" value="TreeGrafter"/>
</dbReference>
<dbReference type="InterPro" id="IPR000073">
    <property type="entry name" value="AB_hydrolase_1"/>
</dbReference>
<protein>
    <submittedName>
        <fullName evidence="2">Alpha/Beta hydrolase protein</fullName>
    </submittedName>
</protein>